<proteinExistence type="predicted"/>
<organism evidence="1 2">
    <name type="scientific">Aldrovandia affinis</name>
    <dbReference type="NCBI Taxonomy" id="143900"/>
    <lineage>
        <taxon>Eukaryota</taxon>
        <taxon>Metazoa</taxon>
        <taxon>Chordata</taxon>
        <taxon>Craniata</taxon>
        <taxon>Vertebrata</taxon>
        <taxon>Euteleostomi</taxon>
        <taxon>Actinopterygii</taxon>
        <taxon>Neopterygii</taxon>
        <taxon>Teleostei</taxon>
        <taxon>Notacanthiformes</taxon>
        <taxon>Halosauridae</taxon>
        <taxon>Aldrovandia</taxon>
    </lineage>
</organism>
<reference evidence="1" key="1">
    <citation type="journal article" date="2023" name="Science">
        <title>Genome structures resolve the early diversification of teleost fishes.</title>
        <authorList>
            <person name="Parey E."/>
            <person name="Louis A."/>
            <person name="Montfort J."/>
            <person name="Bouchez O."/>
            <person name="Roques C."/>
            <person name="Iampietro C."/>
            <person name="Lluch J."/>
            <person name="Castinel A."/>
            <person name="Donnadieu C."/>
            <person name="Desvignes T."/>
            <person name="Floi Bucao C."/>
            <person name="Jouanno E."/>
            <person name="Wen M."/>
            <person name="Mejri S."/>
            <person name="Dirks R."/>
            <person name="Jansen H."/>
            <person name="Henkel C."/>
            <person name="Chen W.J."/>
            <person name="Zahm M."/>
            <person name="Cabau C."/>
            <person name="Klopp C."/>
            <person name="Thompson A.W."/>
            <person name="Robinson-Rechavi M."/>
            <person name="Braasch I."/>
            <person name="Lecointre G."/>
            <person name="Bobe J."/>
            <person name="Postlethwait J.H."/>
            <person name="Berthelot C."/>
            <person name="Roest Crollius H."/>
            <person name="Guiguen Y."/>
        </authorList>
    </citation>
    <scope>NUCLEOTIDE SEQUENCE</scope>
    <source>
        <strain evidence="1">NC1722</strain>
    </source>
</reference>
<name>A0AAD7WMU5_9TELE</name>
<comment type="caution">
    <text evidence="1">The sequence shown here is derived from an EMBL/GenBank/DDBJ whole genome shotgun (WGS) entry which is preliminary data.</text>
</comment>
<sequence length="97" mass="10782">MHLYGGLQDYLHKSAALDPRFKSLLHLDAAFWLRVYDALTTEIVSIEQQGQATDTTGADTSVETETADRVISITSRRKTAMAELFGELFTTQETGTK</sequence>
<evidence type="ECO:0000313" key="2">
    <source>
        <dbReference type="Proteomes" id="UP001221898"/>
    </source>
</evidence>
<dbReference type="EMBL" id="JAINUG010000063">
    <property type="protein sequence ID" value="KAJ8402538.1"/>
    <property type="molecule type" value="Genomic_DNA"/>
</dbReference>
<gene>
    <name evidence="1" type="ORF">AAFF_G00366210</name>
</gene>
<protein>
    <submittedName>
        <fullName evidence="1">Uncharacterized protein</fullName>
    </submittedName>
</protein>
<dbReference type="Proteomes" id="UP001221898">
    <property type="component" value="Unassembled WGS sequence"/>
</dbReference>
<accession>A0AAD7WMU5</accession>
<keyword evidence="2" id="KW-1185">Reference proteome</keyword>
<evidence type="ECO:0000313" key="1">
    <source>
        <dbReference type="EMBL" id="KAJ8402538.1"/>
    </source>
</evidence>
<dbReference type="AlphaFoldDB" id="A0AAD7WMU5"/>